<keyword evidence="3" id="KW-1185">Reference proteome</keyword>
<evidence type="ECO:0000313" key="3">
    <source>
        <dbReference type="Proteomes" id="UP001153269"/>
    </source>
</evidence>
<reference evidence="2" key="1">
    <citation type="submission" date="2020-03" db="EMBL/GenBank/DDBJ databases">
        <authorList>
            <person name="Weist P."/>
        </authorList>
    </citation>
    <scope>NUCLEOTIDE SEQUENCE</scope>
</reference>
<comment type="caution">
    <text evidence="2">The sequence shown here is derived from an EMBL/GenBank/DDBJ whole genome shotgun (WGS) entry which is preliminary data.</text>
</comment>
<feature type="region of interest" description="Disordered" evidence="1">
    <location>
        <begin position="97"/>
        <end position="130"/>
    </location>
</feature>
<name>A0A9N7TX85_PLEPL</name>
<organism evidence="2 3">
    <name type="scientific">Pleuronectes platessa</name>
    <name type="common">European plaice</name>
    <dbReference type="NCBI Taxonomy" id="8262"/>
    <lineage>
        <taxon>Eukaryota</taxon>
        <taxon>Metazoa</taxon>
        <taxon>Chordata</taxon>
        <taxon>Craniata</taxon>
        <taxon>Vertebrata</taxon>
        <taxon>Euteleostomi</taxon>
        <taxon>Actinopterygii</taxon>
        <taxon>Neopterygii</taxon>
        <taxon>Teleostei</taxon>
        <taxon>Neoteleostei</taxon>
        <taxon>Acanthomorphata</taxon>
        <taxon>Carangaria</taxon>
        <taxon>Pleuronectiformes</taxon>
        <taxon>Pleuronectoidei</taxon>
        <taxon>Pleuronectidae</taxon>
        <taxon>Pleuronectes</taxon>
    </lineage>
</organism>
<accession>A0A9N7TX85</accession>
<sequence>MFGSAVRQRLSEVELFCCCSEQLHPCCADASVSEMNEEAVFCDAVLLRPNSPPLLPEPTTTTSPHPQLLCLSFTAGGLQFQRYVGVEDEAQRCLQNPFKGATRAPRDRPAHTLAQQSQPSSESSGERRTG</sequence>
<evidence type="ECO:0000313" key="2">
    <source>
        <dbReference type="EMBL" id="CAB1420323.1"/>
    </source>
</evidence>
<dbReference type="EMBL" id="CADEAL010000446">
    <property type="protein sequence ID" value="CAB1420323.1"/>
    <property type="molecule type" value="Genomic_DNA"/>
</dbReference>
<dbReference type="AlphaFoldDB" id="A0A9N7TX85"/>
<protein>
    <submittedName>
        <fullName evidence="2">Uncharacterized protein</fullName>
    </submittedName>
</protein>
<proteinExistence type="predicted"/>
<gene>
    <name evidence="2" type="ORF">PLEPLA_LOCUS8198</name>
</gene>
<evidence type="ECO:0000256" key="1">
    <source>
        <dbReference type="SAM" id="MobiDB-lite"/>
    </source>
</evidence>
<dbReference type="Proteomes" id="UP001153269">
    <property type="component" value="Unassembled WGS sequence"/>
</dbReference>